<proteinExistence type="predicted"/>
<protein>
    <submittedName>
        <fullName evidence="1">Uncharacterized protein</fullName>
    </submittedName>
</protein>
<accession>A0ABM8GW73</accession>
<reference evidence="2" key="1">
    <citation type="journal article" date="2019" name="Int. J. Syst. Evol. Microbiol.">
        <title>The Global Catalogue of Microorganisms (GCM) 10K type strain sequencing project: providing services to taxonomists for standard genome sequencing and annotation.</title>
        <authorList>
            <consortium name="The Broad Institute Genomics Platform"/>
            <consortium name="The Broad Institute Genome Sequencing Center for Infectious Disease"/>
            <person name="Wu L."/>
            <person name="Ma J."/>
        </authorList>
    </citation>
    <scope>NUCLEOTIDE SEQUENCE [LARGE SCALE GENOMIC DNA]</scope>
    <source>
        <strain evidence="2">NBRC 108728</strain>
    </source>
</reference>
<evidence type="ECO:0000313" key="1">
    <source>
        <dbReference type="EMBL" id="BDZ52632.1"/>
    </source>
</evidence>
<dbReference type="Proteomes" id="UP001321486">
    <property type="component" value="Plasmid pNBRC108728a"/>
</dbReference>
<gene>
    <name evidence="1" type="ORF">GCM10025867_48730</name>
</gene>
<dbReference type="RefSeq" id="WP_286346914.1">
    <property type="nucleotide sequence ID" value="NZ_AP027733.1"/>
</dbReference>
<dbReference type="EMBL" id="AP027733">
    <property type="protein sequence ID" value="BDZ52632.1"/>
    <property type="molecule type" value="Genomic_DNA"/>
</dbReference>
<keyword evidence="1" id="KW-0614">Plasmid</keyword>
<organism evidence="1 2">
    <name type="scientific">Frondihabitans sucicola</name>
    <dbReference type="NCBI Taxonomy" id="1268041"/>
    <lineage>
        <taxon>Bacteria</taxon>
        <taxon>Bacillati</taxon>
        <taxon>Actinomycetota</taxon>
        <taxon>Actinomycetes</taxon>
        <taxon>Micrococcales</taxon>
        <taxon>Microbacteriaceae</taxon>
        <taxon>Frondihabitans</taxon>
    </lineage>
</organism>
<geneLocation type="plasmid" evidence="1 2">
    <name>pNBRC108728a</name>
</geneLocation>
<evidence type="ECO:0000313" key="2">
    <source>
        <dbReference type="Proteomes" id="UP001321486"/>
    </source>
</evidence>
<keyword evidence="2" id="KW-1185">Reference proteome</keyword>
<name>A0ABM8GW73_9MICO</name>
<sequence length="80" mass="8972">MLSEGAIVSLKGDPEPGRRYQIVGRAPERGAWWALPLDRRPVSKKLQRRSTTPNTAWLLALHVERDFSLATLPPELDLGI</sequence>